<keyword evidence="3" id="KW-0998">Cell outer membrane</keyword>
<evidence type="ECO:0000259" key="5">
    <source>
        <dbReference type="Pfam" id="PF14905"/>
    </source>
</evidence>
<dbReference type="SUPFAM" id="SSF49464">
    <property type="entry name" value="Carboxypeptidase regulatory domain-like"/>
    <property type="match status" value="1"/>
</dbReference>
<sequence length="806" mass="92094">MFRQKQFLYFWRMRKFLYVLLFLFHTLFCKAQVSVQGKIQDNTGIPVPDATMEWYGPQQSSQTITTSHDGTFSISALKAGEKYLLQVTAIGYQNSLASLILQKDTTLKLILRPDSITLGNVTVSSRTKLIQVQPDRTIINLADNPTITGSNMADAFNKIPGIQVSNDQLSIPGKGMVQLMQDGRLIQLSQKDLVNYLKSIPVGTISKIEIIANPSAAYDASGNAGLINIITKRNSQQGYSGSVQAGYKQWQHYPGMDITGNISYNSGKWRLYANANMFRIRHRYGFRWEEYYPDRSWIMSDTGDYKQNNLAINAGADYRLSQKSTIGFTVGFSRYFEGGADYVRNHFYNQQGTTDSFLTTYADYVPLARTQSYNVYYQTKLDSTGKSFSLDGSYLTFFRTDECHFTGKTFTPDGTLIPASTARYYNTALQNINIYTLKADVVLPAKIASFQLGGKINFINIYDNLLYYTVKDNERVFDPELSSEYKYTENTQALYANAGRDIRNWSLQAGLRAELTQTTGYSYILSQGRQNNYIKFFPNALISFKKDNHNTFSFTYNKRVRRPTFWNLNPYKSLLTAYSYYEGNPFLQPEYNSNFQLQHSYKNKWTSALFVALTNNGFDDITIARADTNFVLRTPRNFVNSTRLGISENRRFAAFSWWESNNLLNIYYTQGRSQLDYITDMEGWGAYFSSSNSFYLNNSKTLAADANFWYQFPDVALVNRSDAYWNLDLGITTALIKEKLSINASVQDVFGTSAPSYTTFVNGIRQKYATLQLNRNYSLTFIFKFGKKETTASEHSSSNQEEKERI</sequence>
<reference evidence="6 7" key="1">
    <citation type="submission" date="2016-05" db="EMBL/GenBank/DDBJ databases">
        <title>Niabella ginsenosidivorans BS26 whole genome sequencing.</title>
        <authorList>
            <person name="Im W.T."/>
            <person name="Siddiqi M.Z."/>
        </authorList>
    </citation>
    <scope>NUCLEOTIDE SEQUENCE [LARGE SCALE GENOMIC DNA]</scope>
    <source>
        <strain evidence="6 7">BS26</strain>
    </source>
</reference>
<dbReference type="GO" id="GO:0009279">
    <property type="term" value="C:cell outer membrane"/>
    <property type="evidence" value="ECO:0007669"/>
    <property type="project" value="UniProtKB-SubCell"/>
</dbReference>
<evidence type="ECO:0000256" key="1">
    <source>
        <dbReference type="ARBA" id="ARBA00004442"/>
    </source>
</evidence>
<dbReference type="KEGG" id="nia:A8C56_08625"/>
<dbReference type="Gene3D" id="2.60.40.1120">
    <property type="entry name" value="Carboxypeptidase-like, regulatory domain"/>
    <property type="match status" value="1"/>
</dbReference>
<dbReference type="AlphaFoldDB" id="A0A1A9I126"/>
<organism evidence="6 7">
    <name type="scientific">Niabella ginsenosidivorans</name>
    <dbReference type="NCBI Taxonomy" id="1176587"/>
    <lineage>
        <taxon>Bacteria</taxon>
        <taxon>Pseudomonadati</taxon>
        <taxon>Bacteroidota</taxon>
        <taxon>Chitinophagia</taxon>
        <taxon>Chitinophagales</taxon>
        <taxon>Chitinophagaceae</taxon>
        <taxon>Niabella</taxon>
    </lineage>
</organism>
<dbReference type="Gene3D" id="2.40.170.20">
    <property type="entry name" value="TonB-dependent receptor, beta-barrel domain"/>
    <property type="match status" value="1"/>
</dbReference>
<keyword evidence="7" id="KW-1185">Reference proteome</keyword>
<dbReference type="InterPro" id="IPR008969">
    <property type="entry name" value="CarboxyPept-like_regulatory"/>
</dbReference>
<evidence type="ECO:0000256" key="3">
    <source>
        <dbReference type="ARBA" id="ARBA00023237"/>
    </source>
</evidence>
<feature type="signal peptide" evidence="4">
    <location>
        <begin position="1"/>
        <end position="31"/>
    </location>
</feature>
<dbReference type="InterPro" id="IPR036942">
    <property type="entry name" value="Beta-barrel_TonB_sf"/>
</dbReference>
<dbReference type="Proteomes" id="UP000077667">
    <property type="component" value="Chromosome"/>
</dbReference>
<name>A0A1A9I126_9BACT</name>
<dbReference type="InterPro" id="IPR037066">
    <property type="entry name" value="Plug_dom_sf"/>
</dbReference>
<dbReference type="PANTHER" id="PTHR40980:SF4">
    <property type="entry name" value="TONB-DEPENDENT RECEPTOR-LIKE BETA-BARREL DOMAIN-CONTAINING PROTEIN"/>
    <property type="match status" value="1"/>
</dbReference>
<accession>A0A1A9I126</accession>
<feature type="chain" id="PRO_5008389699" evidence="4">
    <location>
        <begin position="32"/>
        <end position="806"/>
    </location>
</feature>
<protein>
    <submittedName>
        <fullName evidence="6">TonB-dependent receptor</fullName>
    </submittedName>
</protein>
<comment type="subcellular location">
    <subcellularLocation>
        <location evidence="1">Cell outer membrane</location>
    </subcellularLocation>
</comment>
<keyword evidence="2" id="KW-0472">Membrane</keyword>
<dbReference type="PANTHER" id="PTHR40980">
    <property type="entry name" value="PLUG DOMAIN-CONTAINING PROTEIN"/>
    <property type="match status" value="1"/>
</dbReference>
<feature type="domain" description="Outer membrane protein beta-barrel" evidence="5">
    <location>
        <begin position="380"/>
        <end position="781"/>
    </location>
</feature>
<evidence type="ECO:0000313" key="7">
    <source>
        <dbReference type="Proteomes" id="UP000077667"/>
    </source>
</evidence>
<dbReference type="EMBL" id="CP015772">
    <property type="protein sequence ID" value="ANH81035.1"/>
    <property type="molecule type" value="Genomic_DNA"/>
</dbReference>
<dbReference type="SUPFAM" id="SSF56935">
    <property type="entry name" value="Porins"/>
    <property type="match status" value="1"/>
</dbReference>
<dbReference type="Gene3D" id="2.170.130.10">
    <property type="entry name" value="TonB-dependent receptor, plug domain"/>
    <property type="match status" value="1"/>
</dbReference>
<proteinExistence type="predicted"/>
<evidence type="ECO:0000313" key="6">
    <source>
        <dbReference type="EMBL" id="ANH81035.1"/>
    </source>
</evidence>
<keyword evidence="6" id="KW-0675">Receptor</keyword>
<evidence type="ECO:0000256" key="4">
    <source>
        <dbReference type="SAM" id="SignalP"/>
    </source>
</evidence>
<dbReference type="Pfam" id="PF13620">
    <property type="entry name" value="CarboxypepD_reg"/>
    <property type="match status" value="1"/>
</dbReference>
<dbReference type="InterPro" id="IPR041700">
    <property type="entry name" value="OMP_b-brl_3"/>
</dbReference>
<dbReference type="STRING" id="1176587.A8C56_08625"/>
<gene>
    <name evidence="6" type="ORF">A8C56_08625</name>
</gene>
<evidence type="ECO:0000256" key="2">
    <source>
        <dbReference type="ARBA" id="ARBA00023136"/>
    </source>
</evidence>
<keyword evidence="4" id="KW-0732">Signal</keyword>
<dbReference type="Pfam" id="PF14905">
    <property type="entry name" value="OMP_b-brl_3"/>
    <property type="match status" value="1"/>
</dbReference>